<dbReference type="Proteomes" id="UP000294095">
    <property type="component" value="Segment"/>
</dbReference>
<protein>
    <submittedName>
        <fullName evidence="1">Uncharacterized protein</fullName>
    </submittedName>
</protein>
<evidence type="ECO:0000313" key="2">
    <source>
        <dbReference type="Proteomes" id="UP000294095"/>
    </source>
</evidence>
<gene>
    <name evidence="1" type="ORF">ChaoS9_150</name>
</gene>
<name>A0A481V6V0_9CAUD</name>
<proteinExistence type="predicted"/>
<dbReference type="EMBL" id="MK310226">
    <property type="protein sequence ID" value="QBI90037.1"/>
    <property type="molecule type" value="Genomic_DNA"/>
</dbReference>
<organism evidence="1 2">
    <name type="scientific">Halobacterium phage ChaoS9</name>
    <dbReference type="NCBI Taxonomy" id="2847105"/>
    <lineage>
        <taxon>Viruses</taxon>
        <taxon>Duplodnaviria</taxon>
        <taxon>Heunggongvirae</taxon>
        <taxon>Uroviricota</taxon>
        <taxon>Caudoviricetes</taxon>
        <taxon>Vertoviridae</taxon>
        <taxon>Chaovirus</taxon>
        <taxon>Chaovirus bigenum</taxon>
        <taxon>Chaovirus ChaoS9</taxon>
    </lineage>
</organism>
<sequence>MTPVTATETVSLAANVQVDLYDVDELLNRIPGWETMTERERLEALDGVEPVGALSAHNVTTLDYRTHLADLLNPNVDAEPVEATHLAFGNDETPPDETDDALEGENYRTELSDIIQEGERYRTITLLGSDDAVGDELIESGLVTAADPGDVGDMLVNRVILDDDRLRPKTTDHAVRIRVDISYHDVADETEVSS</sequence>
<keyword evidence="2" id="KW-1185">Reference proteome</keyword>
<accession>A0A481V6V0</accession>
<evidence type="ECO:0000313" key="1">
    <source>
        <dbReference type="EMBL" id="QBI90037.1"/>
    </source>
</evidence>
<reference evidence="2" key="1">
    <citation type="journal article" date="2019" name="Genes (Basel)">
        <title>Halobacterium salinarum virus ChaoS9, a Novel Halovirus Related to PhiH1 and PhiCh1.</title>
        <authorList>
            <person name="Dyall-Smith M."/>
            <person name="Palm P."/>
            <person name="Wanner G."/>
            <person name="Witte A."/>
            <person name="Oesterhelt D."/>
            <person name="Pfeiffer F."/>
        </authorList>
    </citation>
    <scope>NUCLEOTIDE SEQUENCE [LARGE SCALE GENOMIC DNA]</scope>
</reference>